<dbReference type="AlphaFoldDB" id="S7RE74"/>
<dbReference type="GO" id="GO:0005886">
    <property type="term" value="C:plasma membrane"/>
    <property type="evidence" value="ECO:0007669"/>
    <property type="project" value="TreeGrafter"/>
</dbReference>
<proteinExistence type="inferred from homology"/>
<feature type="transmembrane region" description="Helical" evidence="6">
    <location>
        <begin position="230"/>
        <end position="255"/>
    </location>
</feature>
<keyword evidence="3 6" id="KW-0812">Transmembrane</keyword>
<evidence type="ECO:0000256" key="6">
    <source>
        <dbReference type="SAM" id="Phobius"/>
    </source>
</evidence>
<keyword evidence="8" id="KW-1185">Reference proteome</keyword>
<dbReference type="Proteomes" id="UP000030669">
    <property type="component" value="Unassembled WGS sequence"/>
</dbReference>
<evidence type="ECO:0000256" key="1">
    <source>
        <dbReference type="ARBA" id="ARBA00004141"/>
    </source>
</evidence>
<evidence type="ECO:0000313" key="8">
    <source>
        <dbReference type="Proteomes" id="UP000030669"/>
    </source>
</evidence>
<dbReference type="GeneID" id="19300847"/>
<evidence type="ECO:0000313" key="7">
    <source>
        <dbReference type="EMBL" id="EPQ52485.1"/>
    </source>
</evidence>
<dbReference type="RefSeq" id="XP_007868796.1">
    <property type="nucleotide sequence ID" value="XM_007870605.1"/>
</dbReference>
<gene>
    <name evidence="7" type="ORF">GLOTRDRAFT_122540</name>
</gene>
<dbReference type="InterPro" id="IPR005226">
    <property type="entry name" value="UPF0014_fam"/>
</dbReference>
<keyword evidence="4 6" id="KW-1133">Transmembrane helix</keyword>
<evidence type="ECO:0000256" key="4">
    <source>
        <dbReference type="ARBA" id="ARBA00022989"/>
    </source>
</evidence>
<feature type="transmembrane region" description="Helical" evidence="6">
    <location>
        <begin position="199"/>
        <end position="218"/>
    </location>
</feature>
<evidence type="ECO:0000256" key="2">
    <source>
        <dbReference type="ARBA" id="ARBA00005268"/>
    </source>
</evidence>
<dbReference type="EMBL" id="KB469307">
    <property type="protein sequence ID" value="EPQ52485.1"/>
    <property type="molecule type" value="Genomic_DNA"/>
</dbReference>
<sequence>MDGGNNDKTHLTFQNVGLAFSFIVFDALVSHLLRLGVGTSLVTAATRCIIQLSVMALVLAQIFETGNPWGIAGIAGLLNLMGTLETVINKAKMRFQYMFPSVLLAMVGSTIPVSIIGTRFAMAIRPFWIADQYIPIVGMLCGSTISGMVIAVNYVLKELHENRDKVEVYLAFGATRFEACKPIATDALRLALTPNVNQMSVLGIISIPGMMTGAILGGSSVQQAARLQMVIMFMISSCTALSSMFITVCALGVVVDGEHRIRGDRIDTRPHAVYRARGRLVEGAKSGVNGVVGRVKGLVGGKGGEEREEGERERLLG</sequence>
<protein>
    <submittedName>
        <fullName evidence="7">UPF0014-domain-containing protein</fullName>
    </submittedName>
</protein>
<comment type="similarity">
    <text evidence="2">Belongs to the UPF0014 family.</text>
</comment>
<feature type="transmembrane region" description="Helical" evidence="6">
    <location>
        <begin position="100"/>
        <end position="121"/>
    </location>
</feature>
<feature type="transmembrane region" description="Helical" evidence="6">
    <location>
        <begin position="12"/>
        <end position="29"/>
    </location>
</feature>
<comment type="subcellular location">
    <subcellularLocation>
        <location evidence="1">Membrane</location>
        <topology evidence="1">Multi-pass membrane protein</topology>
    </subcellularLocation>
</comment>
<dbReference type="eggNOG" id="ENOG502RHEJ">
    <property type="taxonomic scope" value="Eukaryota"/>
</dbReference>
<keyword evidence="5 6" id="KW-0472">Membrane</keyword>
<dbReference type="OMA" id="PWYEPQY"/>
<accession>S7RE74</accession>
<evidence type="ECO:0000256" key="3">
    <source>
        <dbReference type="ARBA" id="ARBA00022692"/>
    </source>
</evidence>
<feature type="transmembrane region" description="Helical" evidence="6">
    <location>
        <begin position="133"/>
        <end position="156"/>
    </location>
</feature>
<dbReference type="OrthoDB" id="432685at2759"/>
<dbReference type="PANTHER" id="PTHR30028:SF0">
    <property type="entry name" value="PROTEIN ALUMINUM SENSITIVE 3"/>
    <property type="match status" value="1"/>
</dbReference>
<evidence type="ECO:0000256" key="5">
    <source>
        <dbReference type="ARBA" id="ARBA00023136"/>
    </source>
</evidence>
<organism evidence="7 8">
    <name type="scientific">Gloeophyllum trabeum (strain ATCC 11539 / FP-39264 / Madison 617)</name>
    <name type="common">Brown rot fungus</name>
    <dbReference type="NCBI Taxonomy" id="670483"/>
    <lineage>
        <taxon>Eukaryota</taxon>
        <taxon>Fungi</taxon>
        <taxon>Dikarya</taxon>
        <taxon>Basidiomycota</taxon>
        <taxon>Agaricomycotina</taxon>
        <taxon>Agaricomycetes</taxon>
        <taxon>Gloeophyllales</taxon>
        <taxon>Gloeophyllaceae</taxon>
        <taxon>Gloeophyllum</taxon>
    </lineage>
</organism>
<reference evidence="7 8" key="1">
    <citation type="journal article" date="2012" name="Science">
        <title>The Paleozoic origin of enzymatic lignin decomposition reconstructed from 31 fungal genomes.</title>
        <authorList>
            <person name="Floudas D."/>
            <person name="Binder M."/>
            <person name="Riley R."/>
            <person name="Barry K."/>
            <person name="Blanchette R.A."/>
            <person name="Henrissat B."/>
            <person name="Martinez A.T."/>
            <person name="Otillar R."/>
            <person name="Spatafora J.W."/>
            <person name="Yadav J.S."/>
            <person name="Aerts A."/>
            <person name="Benoit I."/>
            <person name="Boyd A."/>
            <person name="Carlson A."/>
            <person name="Copeland A."/>
            <person name="Coutinho P.M."/>
            <person name="de Vries R.P."/>
            <person name="Ferreira P."/>
            <person name="Findley K."/>
            <person name="Foster B."/>
            <person name="Gaskell J."/>
            <person name="Glotzer D."/>
            <person name="Gorecki P."/>
            <person name="Heitman J."/>
            <person name="Hesse C."/>
            <person name="Hori C."/>
            <person name="Igarashi K."/>
            <person name="Jurgens J.A."/>
            <person name="Kallen N."/>
            <person name="Kersten P."/>
            <person name="Kohler A."/>
            <person name="Kuees U."/>
            <person name="Kumar T.K.A."/>
            <person name="Kuo A."/>
            <person name="LaButti K."/>
            <person name="Larrondo L.F."/>
            <person name="Lindquist E."/>
            <person name="Ling A."/>
            <person name="Lombard V."/>
            <person name="Lucas S."/>
            <person name="Lundell T."/>
            <person name="Martin R."/>
            <person name="McLaughlin D.J."/>
            <person name="Morgenstern I."/>
            <person name="Morin E."/>
            <person name="Murat C."/>
            <person name="Nagy L.G."/>
            <person name="Nolan M."/>
            <person name="Ohm R.A."/>
            <person name="Patyshakuliyeva A."/>
            <person name="Rokas A."/>
            <person name="Ruiz-Duenas F.J."/>
            <person name="Sabat G."/>
            <person name="Salamov A."/>
            <person name="Samejima M."/>
            <person name="Schmutz J."/>
            <person name="Slot J.C."/>
            <person name="St John F."/>
            <person name="Stenlid J."/>
            <person name="Sun H."/>
            <person name="Sun S."/>
            <person name="Syed K."/>
            <person name="Tsang A."/>
            <person name="Wiebenga A."/>
            <person name="Young D."/>
            <person name="Pisabarro A."/>
            <person name="Eastwood D.C."/>
            <person name="Martin F."/>
            <person name="Cullen D."/>
            <person name="Grigoriev I.V."/>
            <person name="Hibbett D.S."/>
        </authorList>
    </citation>
    <scope>NUCLEOTIDE SEQUENCE [LARGE SCALE GENOMIC DNA]</scope>
    <source>
        <strain evidence="7 8">ATCC 11539</strain>
    </source>
</reference>
<dbReference type="Pfam" id="PF03649">
    <property type="entry name" value="UPF0014"/>
    <property type="match status" value="1"/>
</dbReference>
<dbReference type="PANTHER" id="PTHR30028">
    <property type="entry name" value="UPF0014 INNER MEMBRANE PROTEIN YBBM-RELATED"/>
    <property type="match status" value="1"/>
</dbReference>
<dbReference type="KEGG" id="gtr:GLOTRDRAFT_122540"/>
<feature type="transmembrane region" description="Helical" evidence="6">
    <location>
        <begin position="69"/>
        <end position="88"/>
    </location>
</feature>
<dbReference type="HOGENOM" id="CLU_076147_0_0_1"/>
<name>S7RE74_GLOTA</name>
<feature type="transmembrane region" description="Helical" evidence="6">
    <location>
        <begin position="41"/>
        <end position="63"/>
    </location>
</feature>